<gene>
    <name evidence="1" type="ORF">BaRGS_00021667</name>
</gene>
<reference evidence="1 2" key="1">
    <citation type="journal article" date="2023" name="Sci. Data">
        <title>Genome assembly of the Korean intertidal mud-creeper Batillaria attramentaria.</title>
        <authorList>
            <person name="Patra A.K."/>
            <person name="Ho P.T."/>
            <person name="Jun S."/>
            <person name="Lee S.J."/>
            <person name="Kim Y."/>
            <person name="Won Y.J."/>
        </authorList>
    </citation>
    <scope>NUCLEOTIDE SEQUENCE [LARGE SCALE GENOMIC DNA]</scope>
    <source>
        <strain evidence="1">Wonlab-2016</strain>
    </source>
</reference>
<comment type="caution">
    <text evidence="1">The sequence shown here is derived from an EMBL/GenBank/DDBJ whole genome shotgun (WGS) entry which is preliminary data.</text>
</comment>
<evidence type="ECO:0000313" key="1">
    <source>
        <dbReference type="EMBL" id="KAK7487172.1"/>
    </source>
</evidence>
<protein>
    <submittedName>
        <fullName evidence="1">Uncharacterized protein</fullName>
    </submittedName>
</protein>
<name>A0ABD0KJD0_9CAEN</name>
<dbReference type="AlphaFoldDB" id="A0ABD0KJD0"/>
<organism evidence="1 2">
    <name type="scientific">Batillaria attramentaria</name>
    <dbReference type="NCBI Taxonomy" id="370345"/>
    <lineage>
        <taxon>Eukaryota</taxon>
        <taxon>Metazoa</taxon>
        <taxon>Spiralia</taxon>
        <taxon>Lophotrochozoa</taxon>
        <taxon>Mollusca</taxon>
        <taxon>Gastropoda</taxon>
        <taxon>Caenogastropoda</taxon>
        <taxon>Sorbeoconcha</taxon>
        <taxon>Cerithioidea</taxon>
        <taxon>Batillariidae</taxon>
        <taxon>Batillaria</taxon>
    </lineage>
</organism>
<dbReference type="EMBL" id="JACVVK020000169">
    <property type="protein sequence ID" value="KAK7487172.1"/>
    <property type="molecule type" value="Genomic_DNA"/>
</dbReference>
<accession>A0ABD0KJD0</accession>
<evidence type="ECO:0000313" key="2">
    <source>
        <dbReference type="Proteomes" id="UP001519460"/>
    </source>
</evidence>
<proteinExistence type="predicted"/>
<sequence length="84" mass="9292">MRCVRRISGCVRRYLAYTQPAPYTPGTRHLDVLLINQGAFDATRPQPSDQCTCVTVPESTSLMAHKHTFPPTPSSFVDDLASVI</sequence>
<keyword evidence="2" id="KW-1185">Reference proteome</keyword>
<dbReference type="Proteomes" id="UP001519460">
    <property type="component" value="Unassembled WGS sequence"/>
</dbReference>